<evidence type="ECO:0000256" key="1">
    <source>
        <dbReference type="SAM" id="SignalP"/>
    </source>
</evidence>
<dbReference type="EMBL" id="LUKN01002478">
    <property type="protein sequence ID" value="OAQ99014.1"/>
    <property type="molecule type" value="Genomic_DNA"/>
</dbReference>
<keyword evidence="3" id="KW-1185">Reference proteome</keyword>
<comment type="caution">
    <text evidence="2">The sequence shown here is derived from an EMBL/GenBank/DDBJ whole genome shotgun (WGS) entry which is preliminary data.</text>
</comment>
<organism evidence="2 3">
    <name type="scientific">Cordyceps confragosa</name>
    <name type="common">Lecanicillium lecanii</name>
    <dbReference type="NCBI Taxonomy" id="2714763"/>
    <lineage>
        <taxon>Eukaryota</taxon>
        <taxon>Fungi</taxon>
        <taxon>Dikarya</taxon>
        <taxon>Ascomycota</taxon>
        <taxon>Pezizomycotina</taxon>
        <taxon>Sordariomycetes</taxon>
        <taxon>Hypocreomycetidae</taxon>
        <taxon>Hypocreales</taxon>
        <taxon>Cordycipitaceae</taxon>
        <taxon>Akanthomyces</taxon>
    </lineage>
</organism>
<gene>
    <name evidence="2" type="ORF">LLEC1_01158</name>
</gene>
<evidence type="ECO:0008006" key="4">
    <source>
        <dbReference type="Google" id="ProtNLM"/>
    </source>
</evidence>
<dbReference type="PANTHER" id="PTHR38123">
    <property type="entry name" value="CELL WALL SERINE-THREONINE-RICH GALACTOMANNOPROTEIN MP1 (AFU_ORTHOLOGUE AFUA_4G03240)"/>
    <property type="match status" value="1"/>
</dbReference>
<proteinExistence type="predicted"/>
<dbReference type="Pfam" id="PF12296">
    <property type="entry name" value="HsbA"/>
    <property type="match status" value="1"/>
</dbReference>
<feature type="signal peptide" evidence="1">
    <location>
        <begin position="1"/>
        <end position="16"/>
    </location>
</feature>
<dbReference type="Proteomes" id="UP000243081">
    <property type="component" value="Unassembled WGS sequence"/>
</dbReference>
<dbReference type="InterPro" id="IPR021054">
    <property type="entry name" value="Cell_wall_mannoprotein_1"/>
</dbReference>
<reference evidence="2 3" key="1">
    <citation type="submission" date="2016-03" db="EMBL/GenBank/DDBJ databases">
        <title>Fine-scale spatial genetic structure of a fungal parasite of coffee scale insects.</title>
        <authorList>
            <person name="Jackson D."/>
            <person name="Zemenick K.A."/>
            <person name="Malloure B."/>
            <person name="Quandt C.A."/>
            <person name="James T.Y."/>
        </authorList>
    </citation>
    <scope>NUCLEOTIDE SEQUENCE [LARGE SCALE GENOMIC DNA]</scope>
    <source>
        <strain evidence="2 3">UM487</strain>
    </source>
</reference>
<dbReference type="OrthoDB" id="3485059at2759"/>
<evidence type="ECO:0000313" key="2">
    <source>
        <dbReference type="EMBL" id="OAQ99014.1"/>
    </source>
</evidence>
<dbReference type="OMA" id="VNQRIAP"/>
<name>A0A179I9Q7_CORDF</name>
<sequence>MVAIAKFLWLALTVTAATIRRDVITVQDDITKRLGPQLSTLSKDVKGFPGSGVDGALAIQADFKTLTATFKTATSNVKATGSFGVVSGTTILSYIQVNLVPTTLHTLVSLQDQVSAWADVEGGKALVLAQLKELNSATSTYFYAITAAEPLLQKSGAIAIQTQISGAFTTAIGVYAKN</sequence>
<dbReference type="PANTHER" id="PTHR38123:SF1">
    <property type="entry name" value="HYDROPHOBIC SURFACE BINDING PROTEIN"/>
    <property type="match status" value="1"/>
</dbReference>
<keyword evidence="1" id="KW-0732">Signal</keyword>
<evidence type="ECO:0000313" key="3">
    <source>
        <dbReference type="Proteomes" id="UP000243081"/>
    </source>
</evidence>
<feature type="chain" id="PRO_5008104197" description="Hydrophobic surface binding protein A" evidence="1">
    <location>
        <begin position="17"/>
        <end position="178"/>
    </location>
</feature>
<dbReference type="AlphaFoldDB" id="A0A179I9Q7"/>
<protein>
    <recommendedName>
        <fullName evidence="4">Hydrophobic surface binding protein A</fullName>
    </recommendedName>
</protein>
<dbReference type="GO" id="GO:0005576">
    <property type="term" value="C:extracellular region"/>
    <property type="evidence" value="ECO:0007669"/>
    <property type="project" value="TreeGrafter"/>
</dbReference>
<accession>A0A179I9Q7</accession>